<keyword evidence="1" id="KW-0472">Membrane</keyword>
<proteinExistence type="predicted"/>
<keyword evidence="4" id="KW-1185">Reference proteome</keyword>
<keyword evidence="1" id="KW-0812">Transmembrane</keyword>
<dbReference type="AlphaFoldDB" id="A0A6B8W4C2"/>
<dbReference type="EMBL" id="CP046455">
    <property type="protein sequence ID" value="QGU06255.1"/>
    <property type="molecule type" value="Genomic_DNA"/>
</dbReference>
<feature type="chain" id="PRO_5025542452" description="Secreted protein" evidence="2">
    <location>
        <begin position="27"/>
        <end position="84"/>
    </location>
</feature>
<evidence type="ECO:0000256" key="2">
    <source>
        <dbReference type="SAM" id="SignalP"/>
    </source>
</evidence>
<name>A0A6B8W4C2_9CORY</name>
<gene>
    <name evidence="3" type="ORF">COCCU_01470</name>
</gene>
<sequence length="84" mass="8818" precursor="true">MRRKSLAAIALSATLVLGGTTATANAQSTTPYPISEIQVPVEFVNTVQNFVPAMPRDQIYAGLQIVTAWVGLSIGSSILGSSIR</sequence>
<keyword evidence="1" id="KW-1133">Transmembrane helix</keyword>
<evidence type="ECO:0000313" key="4">
    <source>
        <dbReference type="Proteomes" id="UP000424462"/>
    </source>
</evidence>
<keyword evidence="2" id="KW-0732">Signal</keyword>
<evidence type="ECO:0008006" key="5">
    <source>
        <dbReference type="Google" id="ProtNLM"/>
    </source>
</evidence>
<evidence type="ECO:0000313" key="3">
    <source>
        <dbReference type="EMBL" id="QGU06255.1"/>
    </source>
</evidence>
<feature type="signal peptide" evidence="2">
    <location>
        <begin position="1"/>
        <end position="26"/>
    </location>
</feature>
<dbReference type="KEGG" id="cok:COCCU_01470"/>
<organism evidence="3 4">
    <name type="scientific">Corynebacterium occultum</name>
    <dbReference type="NCBI Taxonomy" id="2675219"/>
    <lineage>
        <taxon>Bacteria</taxon>
        <taxon>Bacillati</taxon>
        <taxon>Actinomycetota</taxon>
        <taxon>Actinomycetes</taxon>
        <taxon>Mycobacteriales</taxon>
        <taxon>Corynebacteriaceae</taxon>
        <taxon>Corynebacterium</taxon>
    </lineage>
</organism>
<protein>
    <recommendedName>
        <fullName evidence="5">Secreted protein</fullName>
    </recommendedName>
</protein>
<accession>A0A6B8W4C2</accession>
<dbReference type="Proteomes" id="UP000424462">
    <property type="component" value="Chromosome"/>
</dbReference>
<reference evidence="3 4" key="1">
    <citation type="submission" date="2019-11" db="EMBL/GenBank/DDBJ databases">
        <title>Complete genome sequence of Corynebacterium kalinowskii 1959, a novel Corynebacterium species isolated from soil of a small paddock in Vilsendorf, Germany.</title>
        <authorList>
            <person name="Schaffert L."/>
            <person name="Ruwe M."/>
            <person name="Milse J."/>
            <person name="Hanuschka K."/>
            <person name="Ortseifen V."/>
            <person name="Droste J."/>
            <person name="Brandt D."/>
            <person name="Schlueter L."/>
            <person name="Kutter Y."/>
            <person name="Vinke S."/>
            <person name="Viehoefer P."/>
            <person name="Jacob L."/>
            <person name="Luebke N.-C."/>
            <person name="Schulte-Berndt E."/>
            <person name="Hain C."/>
            <person name="Linder M."/>
            <person name="Schmidt P."/>
            <person name="Wollenschlaeger L."/>
            <person name="Luttermann T."/>
            <person name="Thieme E."/>
            <person name="Hassa J."/>
            <person name="Haak M."/>
            <person name="Wittchen M."/>
            <person name="Mentz A."/>
            <person name="Persicke M."/>
            <person name="Busche T."/>
            <person name="Ruckert C."/>
        </authorList>
    </citation>
    <scope>NUCLEOTIDE SEQUENCE [LARGE SCALE GENOMIC DNA]</scope>
    <source>
        <strain evidence="3 4">2039</strain>
    </source>
</reference>
<evidence type="ECO:0000256" key="1">
    <source>
        <dbReference type="SAM" id="Phobius"/>
    </source>
</evidence>
<dbReference type="RefSeq" id="WP_156229839.1">
    <property type="nucleotide sequence ID" value="NZ_CP046455.1"/>
</dbReference>
<feature type="transmembrane region" description="Helical" evidence="1">
    <location>
        <begin position="59"/>
        <end position="79"/>
    </location>
</feature>